<proteinExistence type="predicted"/>
<evidence type="ECO:0000313" key="1">
    <source>
        <dbReference type="EMBL" id="AIG28060.1"/>
    </source>
</evidence>
<protein>
    <recommendedName>
        <fullName evidence="3">ADP-heptose synthase</fullName>
    </recommendedName>
</protein>
<dbReference type="Proteomes" id="UP000005850">
    <property type="component" value="Chromosome"/>
</dbReference>
<dbReference type="AlphaFoldDB" id="A0A075RFF2"/>
<dbReference type="RefSeq" id="WP_003338771.1">
    <property type="nucleotide sequence ID" value="NZ_CP007806.1"/>
</dbReference>
<dbReference type="KEGG" id="blr:BRLA_c037600"/>
<organism evidence="1 2">
    <name type="scientific">Brevibacillus laterosporus LMG 15441</name>
    <dbReference type="NCBI Taxonomy" id="1042163"/>
    <lineage>
        <taxon>Bacteria</taxon>
        <taxon>Bacillati</taxon>
        <taxon>Bacillota</taxon>
        <taxon>Bacilli</taxon>
        <taxon>Bacillales</taxon>
        <taxon>Paenibacillaceae</taxon>
        <taxon>Brevibacillus</taxon>
    </lineage>
</organism>
<gene>
    <name evidence="1" type="ORF">BRLA_c037600</name>
</gene>
<sequence>MKKPFVIEAIMLAIYGNLLVPSEPVEYLIPSSTLRELDEFIGNSSPIMHDPEEEQRVREIIGDMLQYFSNPFRRKMMEKSLVAPWSTVTFEHSDTVHFTVVKAEDTAMWGEIFDPIETELILTAMKWDVPLITDQTEWQDRLLEYVIPIQFYDIEDFDFAVEPNLYL</sequence>
<evidence type="ECO:0000313" key="2">
    <source>
        <dbReference type="Proteomes" id="UP000005850"/>
    </source>
</evidence>
<dbReference type="HOGENOM" id="CLU_1524421_0_0_9"/>
<dbReference type="eggNOG" id="ENOG50310SJ">
    <property type="taxonomic scope" value="Bacteria"/>
</dbReference>
<dbReference type="EMBL" id="CP007806">
    <property type="protein sequence ID" value="AIG28060.1"/>
    <property type="molecule type" value="Genomic_DNA"/>
</dbReference>
<accession>A0A075RFF2</accession>
<reference evidence="1 2" key="1">
    <citation type="journal article" date="2011" name="J. Bacteriol.">
        <title>Genome sequence of Brevibacillus laterosporus LMG 15441, a pathogen of invertebrates.</title>
        <authorList>
            <person name="Djukic M."/>
            <person name="Poehlein A."/>
            <person name="Thurmer A."/>
            <person name="Daniel R."/>
        </authorList>
    </citation>
    <scope>NUCLEOTIDE SEQUENCE [LARGE SCALE GENOMIC DNA]</scope>
    <source>
        <strain evidence="1 2">LMG 15441</strain>
    </source>
</reference>
<keyword evidence="2" id="KW-1185">Reference proteome</keyword>
<name>A0A075RFF2_BRELA</name>
<evidence type="ECO:0008006" key="3">
    <source>
        <dbReference type="Google" id="ProtNLM"/>
    </source>
</evidence>